<keyword evidence="2 7" id="KW-0812">Transmembrane</keyword>
<feature type="compositionally biased region" description="Polar residues" evidence="6">
    <location>
        <begin position="377"/>
        <end position="393"/>
    </location>
</feature>
<feature type="transmembrane region" description="Helical" evidence="7">
    <location>
        <begin position="197"/>
        <end position="218"/>
    </location>
</feature>
<dbReference type="Proteomes" id="UP001313282">
    <property type="component" value="Unassembled WGS sequence"/>
</dbReference>
<dbReference type="GO" id="GO:0016020">
    <property type="term" value="C:membrane"/>
    <property type="evidence" value="ECO:0007669"/>
    <property type="project" value="UniProtKB-SubCell"/>
</dbReference>
<feature type="region of interest" description="Disordered" evidence="6">
    <location>
        <begin position="300"/>
        <end position="331"/>
    </location>
</feature>
<reference evidence="9 10" key="1">
    <citation type="submission" date="2019-10" db="EMBL/GenBank/DDBJ databases">
        <authorList>
            <person name="Palmer J.M."/>
        </authorList>
    </citation>
    <scope>NUCLEOTIDE SEQUENCE [LARGE SCALE GENOMIC DNA]</scope>
    <source>
        <strain evidence="9 10">TWF718</strain>
    </source>
</reference>
<dbReference type="PANTHER" id="PTHR33048">
    <property type="entry name" value="PTH11-LIKE INTEGRAL MEMBRANE PROTEIN (AFU_ORTHOLOGUE AFUA_5G11245)"/>
    <property type="match status" value="1"/>
</dbReference>
<name>A0AAN8MRS8_9PEZI</name>
<feature type="transmembrane region" description="Helical" evidence="7">
    <location>
        <begin position="12"/>
        <end position="31"/>
    </location>
</feature>
<protein>
    <recommendedName>
        <fullName evidence="8">Rhodopsin domain-containing protein</fullName>
    </recommendedName>
</protein>
<keyword evidence="3 7" id="KW-1133">Transmembrane helix</keyword>
<dbReference type="Pfam" id="PF20684">
    <property type="entry name" value="Fung_rhodopsin"/>
    <property type="match status" value="1"/>
</dbReference>
<dbReference type="InterPro" id="IPR049326">
    <property type="entry name" value="Rhodopsin_dom_fungi"/>
</dbReference>
<evidence type="ECO:0000259" key="8">
    <source>
        <dbReference type="Pfam" id="PF20684"/>
    </source>
</evidence>
<proteinExistence type="inferred from homology"/>
<comment type="similarity">
    <text evidence="5">Belongs to the SAT4 family.</text>
</comment>
<dbReference type="AlphaFoldDB" id="A0AAN8MRS8"/>
<dbReference type="PANTHER" id="PTHR33048:SF19">
    <property type="entry name" value="MEMBRANE PROTEIN PTH11-LIKE, PUTATIVE (AFU_ORTHOLOGUE AFUA_1G14080)-RELATED"/>
    <property type="match status" value="1"/>
</dbReference>
<feature type="domain" description="Rhodopsin" evidence="8">
    <location>
        <begin position="44"/>
        <end position="288"/>
    </location>
</feature>
<feature type="region of interest" description="Disordered" evidence="6">
    <location>
        <begin position="361"/>
        <end position="393"/>
    </location>
</feature>
<comment type="subcellular location">
    <subcellularLocation>
        <location evidence="1">Membrane</location>
        <topology evidence="1">Multi-pass membrane protein</topology>
    </subcellularLocation>
</comment>
<keyword evidence="4 7" id="KW-0472">Membrane</keyword>
<evidence type="ECO:0000256" key="2">
    <source>
        <dbReference type="ARBA" id="ARBA00022692"/>
    </source>
</evidence>
<evidence type="ECO:0000256" key="1">
    <source>
        <dbReference type="ARBA" id="ARBA00004141"/>
    </source>
</evidence>
<accession>A0AAN8MRS8</accession>
<evidence type="ECO:0000256" key="7">
    <source>
        <dbReference type="SAM" id="Phobius"/>
    </source>
</evidence>
<evidence type="ECO:0000313" key="9">
    <source>
        <dbReference type="EMBL" id="KAK6334675.1"/>
    </source>
</evidence>
<evidence type="ECO:0000256" key="3">
    <source>
        <dbReference type="ARBA" id="ARBA00022989"/>
    </source>
</evidence>
<feature type="transmembrane region" description="Helical" evidence="7">
    <location>
        <begin position="258"/>
        <end position="282"/>
    </location>
</feature>
<evidence type="ECO:0000313" key="10">
    <source>
        <dbReference type="Proteomes" id="UP001313282"/>
    </source>
</evidence>
<evidence type="ECO:0000256" key="6">
    <source>
        <dbReference type="SAM" id="MobiDB-lite"/>
    </source>
</evidence>
<gene>
    <name evidence="9" type="ORF">TWF718_010124</name>
</gene>
<dbReference type="InterPro" id="IPR052337">
    <property type="entry name" value="SAT4-like"/>
</dbReference>
<evidence type="ECO:0000256" key="4">
    <source>
        <dbReference type="ARBA" id="ARBA00023136"/>
    </source>
</evidence>
<comment type="caution">
    <text evidence="9">The sequence shown here is derived from an EMBL/GenBank/DDBJ whole genome shotgun (WGS) entry which is preliminary data.</text>
</comment>
<evidence type="ECO:0000256" key="5">
    <source>
        <dbReference type="ARBA" id="ARBA00038359"/>
    </source>
</evidence>
<feature type="transmembrane region" description="Helical" evidence="7">
    <location>
        <begin position="144"/>
        <end position="166"/>
    </location>
</feature>
<feature type="transmembrane region" description="Helical" evidence="7">
    <location>
        <begin position="43"/>
        <end position="62"/>
    </location>
</feature>
<feature type="transmembrane region" description="Helical" evidence="7">
    <location>
        <begin position="112"/>
        <end position="132"/>
    </location>
</feature>
<organism evidence="9 10">
    <name type="scientific">Orbilia javanica</name>
    <dbReference type="NCBI Taxonomy" id="47235"/>
    <lineage>
        <taxon>Eukaryota</taxon>
        <taxon>Fungi</taxon>
        <taxon>Dikarya</taxon>
        <taxon>Ascomycota</taxon>
        <taxon>Pezizomycotina</taxon>
        <taxon>Orbiliomycetes</taxon>
        <taxon>Orbiliales</taxon>
        <taxon>Orbiliaceae</taxon>
        <taxon>Orbilia</taxon>
    </lineage>
</organism>
<dbReference type="EMBL" id="JAVHNR010000008">
    <property type="protein sequence ID" value="KAK6334675.1"/>
    <property type="molecule type" value="Genomic_DNA"/>
</dbReference>
<feature type="transmembrane region" description="Helical" evidence="7">
    <location>
        <begin position="230"/>
        <end position="252"/>
    </location>
</feature>
<keyword evidence="10" id="KW-1185">Reference proteome</keyword>
<sequence length="393" mass="44926">MVWWVKPIVVNILEWVFAGIATIFFLLRFYMRYYGVRGQRPHFSFKLSDCVLTITLLCFYAANISDTLTVVLINGVDRMNLSPDRRNPLSAYVLLEPNRLRTLLKVLYSSLFPYYTSWWGVKFYILILYYKLVEPMTLPRHRLALHALTLLVVATYFTWVGIYLFWCLPISENWNVNATPGDYCVAYFSRKPFLTTIGMHAGTEILIFAFPFSFLYIIRRVSKQRFRAVAMMFGIGFLGVIISLSRVAYIVTAHYTPIIGIINAWGALEQCVGIIVCCLPAFKSLIRRRRTNSGWTSSELVERTFTSDGPPENRGRPAESGEQFGCNSGSWNRSLTDRQSVILRVDSFERMCRMESVREAAAAEVESASRDPEMAQDTKNTAPADSNNVSWSS</sequence>